<proteinExistence type="predicted"/>
<accession>A0A9X3F336</accession>
<protein>
    <recommendedName>
        <fullName evidence="4">Transporter</fullName>
    </recommendedName>
</protein>
<evidence type="ECO:0000313" key="3">
    <source>
        <dbReference type="Proteomes" id="UP001145087"/>
    </source>
</evidence>
<evidence type="ECO:0008006" key="4">
    <source>
        <dbReference type="Google" id="ProtNLM"/>
    </source>
</evidence>
<sequence length="298" mass="34821">MRNLFFFLCFLMIALTGNAQKDWSWWNNLHGWEPGDPGWRNWLVISPGYLGPNALPVPEVKRGFLTNKTEFEITASSHFHSGDPTQDISSRAYVPFANGKIAVEVYGVIFEHYAYTTEIRNERFSRDENGKGVAIGDLYFTTLIQLIKDKNLPNTLFRFGARTASGGNYRGARYADTPGYFFDLSFSKDIGQKENLVFRPYTMLGFYSWQTNDELNLQNDALLYGVGTDFEKNNWRFVSSWAGYYGYKNNGDRPMQLNFELRKDYNKKAFRIQYQHGLHDWMYRTVRFSFLWKFKPVN</sequence>
<keyword evidence="3" id="KW-1185">Reference proteome</keyword>
<dbReference type="RefSeq" id="WP_343332013.1">
    <property type="nucleotide sequence ID" value="NZ_JAPOHD010000009.1"/>
</dbReference>
<feature type="chain" id="PRO_5040719451" description="Transporter" evidence="1">
    <location>
        <begin position="20"/>
        <end position="298"/>
    </location>
</feature>
<dbReference type="Proteomes" id="UP001145087">
    <property type="component" value="Unassembled WGS sequence"/>
</dbReference>
<feature type="signal peptide" evidence="1">
    <location>
        <begin position="1"/>
        <end position="19"/>
    </location>
</feature>
<dbReference type="EMBL" id="JAPOHD010000009">
    <property type="protein sequence ID" value="MCY1719676.1"/>
    <property type="molecule type" value="Genomic_DNA"/>
</dbReference>
<evidence type="ECO:0000256" key="1">
    <source>
        <dbReference type="SAM" id="SignalP"/>
    </source>
</evidence>
<gene>
    <name evidence="2" type="ORF">OU798_04945</name>
</gene>
<keyword evidence="1" id="KW-0732">Signal</keyword>
<dbReference type="AlphaFoldDB" id="A0A9X3F336"/>
<organism evidence="2 3">
    <name type="scientific">Draconibacterium aestuarii</name>
    <dbReference type="NCBI Taxonomy" id="2998507"/>
    <lineage>
        <taxon>Bacteria</taxon>
        <taxon>Pseudomonadati</taxon>
        <taxon>Bacteroidota</taxon>
        <taxon>Bacteroidia</taxon>
        <taxon>Marinilabiliales</taxon>
        <taxon>Prolixibacteraceae</taxon>
        <taxon>Draconibacterium</taxon>
    </lineage>
</organism>
<reference evidence="2" key="1">
    <citation type="submission" date="2022-11" db="EMBL/GenBank/DDBJ databases">
        <title>Marilongibacter aestuarii gen. nov., sp. nov., isolated from tidal flat sediment.</title>
        <authorList>
            <person name="Jiayan W."/>
        </authorList>
    </citation>
    <scope>NUCLEOTIDE SEQUENCE</scope>
    <source>
        <strain evidence="2">Z1-6</strain>
    </source>
</reference>
<name>A0A9X3F336_9BACT</name>
<evidence type="ECO:0000313" key="2">
    <source>
        <dbReference type="EMBL" id="MCY1719676.1"/>
    </source>
</evidence>
<comment type="caution">
    <text evidence="2">The sequence shown here is derived from an EMBL/GenBank/DDBJ whole genome shotgun (WGS) entry which is preliminary data.</text>
</comment>